<comment type="caution">
    <text evidence="2">The sequence shown here is derived from an EMBL/GenBank/DDBJ whole genome shotgun (WGS) entry which is preliminary data.</text>
</comment>
<feature type="transmembrane region" description="Helical" evidence="1">
    <location>
        <begin position="70"/>
        <end position="99"/>
    </location>
</feature>
<accession>A0A016W3V3</accession>
<gene>
    <name evidence="2" type="primary">Acey_s0002.g921</name>
    <name evidence="2" type="ORF">Y032_0002g921</name>
</gene>
<evidence type="ECO:0000313" key="3">
    <source>
        <dbReference type="Proteomes" id="UP000024635"/>
    </source>
</evidence>
<protein>
    <recommendedName>
        <fullName evidence="4">G-protein coupled receptors family 1 profile domain-containing protein</fullName>
    </recommendedName>
</protein>
<proteinExistence type="predicted"/>
<dbReference type="Proteomes" id="UP000024635">
    <property type="component" value="Unassembled WGS sequence"/>
</dbReference>
<feature type="transmembrane region" description="Helical" evidence="1">
    <location>
        <begin position="33"/>
        <end position="58"/>
    </location>
</feature>
<feature type="transmembrane region" description="Helical" evidence="1">
    <location>
        <begin position="227"/>
        <end position="244"/>
    </location>
</feature>
<feature type="transmembrane region" description="Helical" evidence="1">
    <location>
        <begin position="105"/>
        <end position="126"/>
    </location>
</feature>
<evidence type="ECO:0000313" key="2">
    <source>
        <dbReference type="EMBL" id="EYC33663.1"/>
    </source>
</evidence>
<keyword evidence="1" id="KW-0812">Transmembrane</keyword>
<evidence type="ECO:0000256" key="1">
    <source>
        <dbReference type="SAM" id="Phobius"/>
    </source>
</evidence>
<evidence type="ECO:0008006" key="4">
    <source>
        <dbReference type="Google" id="ProtNLM"/>
    </source>
</evidence>
<dbReference type="AlphaFoldDB" id="A0A016W3V3"/>
<feature type="transmembrane region" description="Helical" evidence="1">
    <location>
        <begin position="161"/>
        <end position="182"/>
    </location>
</feature>
<organism evidence="2 3">
    <name type="scientific">Ancylostoma ceylanicum</name>
    <dbReference type="NCBI Taxonomy" id="53326"/>
    <lineage>
        <taxon>Eukaryota</taxon>
        <taxon>Metazoa</taxon>
        <taxon>Ecdysozoa</taxon>
        <taxon>Nematoda</taxon>
        <taxon>Chromadorea</taxon>
        <taxon>Rhabditida</taxon>
        <taxon>Rhabditina</taxon>
        <taxon>Rhabditomorpha</taxon>
        <taxon>Strongyloidea</taxon>
        <taxon>Ancylostomatidae</taxon>
        <taxon>Ancylostomatinae</taxon>
        <taxon>Ancylostoma</taxon>
    </lineage>
</organism>
<feature type="transmembrane region" description="Helical" evidence="1">
    <location>
        <begin position="194"/>
        <end position="215"/>
    </location>
</feature>
<keyword evidence="1" id="KW-0472">Membrane</keyword>
<name>A0A016W3V3_9BILA</name>
<keyword evidence="1" id="KW-1133">Transmembrane helix</keyword>
<sequence>MSTPAERLALRPLFYRGDVYTPFRMPSFQNDSLLVAAALMMTTDVICIAVIAVFILSIRKLCGWSTHFSFTCLLCISITGIYYLIAEIVCITVGLSGLLVLQNFYLYRIAIGTAVCIHLFVVALNLTDLAGVIYVPRHLSFTFLHLPYTNLLISINRIMNWVMAVLHILVYPAIMFVLYSKNFRRHGSRDERSITAQIASMVLIEIVFFIIWSFVKPDGAAAVLTKNFSNSLYCAFILLPYLFMNGSIKREALKLFRGDPKKVRSNEVARKKVPQSFVMSRSPNGH</sequence>
<keyword evidence="3" id="KW-1185">Reference proteome</keyword>
<dbReference type="EMBL" id="JARK01001338">
    <property type="protein sequence ID" value="EYC33663.1"/>
    <property type="molecule type" value="Genomic_DNA"/>
</dbReference>
<dbReference type="OrthoDB" id="5895228at2759"/>
<reference evidence="3" key="1">
    <citation type="journal article" date="2015" name="Nat. Genet.">
        <title>The genome and transcriptome of the zoonotic hookworm Ancylostoma ceylanicum identify infection-specific gene families.</title>
        <authorList>
            <person name="Schwarz E.M."/>
            <person name="Hu Y."/>
            <person name="Antoshechkin I."/>
            <person name="Miller M.M."/>
            <person name="Sternberg P.W."/>
            <person name="Aroian R.V."/>
        </authorList>
    </citation>
    <scope>NUCLEOTIDE SEQUENCE</scope>
    <source>
        <strain evidence="3">HY135</strain>
    </source>
</reference>